<accession>E8V075</accession>
<dbReference type="STRING" id="401053.AciPR4_2514"/>
<sequence>MLRVLNPFWRRLIPQLAAHLSDERMASLFCQDLSFVERQIAKCHLAQCWLCRVRLEDLEGRRANEVIEVYRAAHNRKNLLLSPRPRAAFVRKLENQTREKDTTTARIPQLSRIFLLERSIGRSMLISSMAFSLTCAVAMLFWWPHRALGITPNALLANAQQWDALSRTDSPGVLYQEISIRTERQQMRRSIYRDLEGKRFLKRVKLNEGEESLKGELTQAGIDWETPISATSYQAWHDHQPLRADKVVRAGNHLLRLTTTVPGGSVAEQSLTVRDTDFHPVRRTVAFRDLGTVEIAELDFKILPWSAVDAGVFEPLDRSLSLVTTNSVRVPQIPRAPESLSPIQFDEAELGARLILNQLHADAGEQIEIHRVPQGIEVEGIVETDERKRELQTRLSMVPHLTISIQSVTDVKNKEDFRGATELKIASVVDRPSPLETSLQAHGRSLSDLNGLAQQIFNTALTISQECKAIAYLQTQFHPGELRPGLVSATLSELLYSHRERLRAALKHERQLITTAEITPASAPTIGPPNVSSLLGAADKNLSLSKELTQASDPNPRAAEEILADMSISMDNLTAAAREAYGKTKTLGANTPSGKN</sequence>
<dbReference type="eggNOG" id="COG1595">
    <property type="taxonomic scope" value="Bacteria"/>
</dbReference>
<proteinExistence type="predicted"/>
<dbReference type="EMBL" id="CP002467">
    <property type="protein sequence ID" value="ADV83293.1"/>
    <property type="molecule type" value="Genomic_DNA"/>
</dbReference>
<evidence type="ECO:0000313" key="1">
    <source>
        <dbReference type="EMBL" id="ADV83293.1"/>
    </source>
</evidence>
<name>E8V075_TERSS</name>
<dbReference type="HOGENOM" id="CLU_457773_0_0_0"/>
<gene>
    <name evidence="1" type="ordered locus">AciPR4_2514</name>
</gene>
<dbReference type="KEGG" id="tsa:AciPR4_2514"/>
<organism evidence="1 2">
    <name type="scientific">Terriglobus saanensis (strain ATCC BAA-1853 / DSM 23119 / SP1PR4)</name>
    <dbReference type="NCBI Taxonomy" id="401053"/>
    <lineage>
        <taxon>Bacteria</taxon>
        <taxon>Pseudomonadati</taxon>
        <taxon>Acidobacteriota</taxon>
        <taxon>Terriglobia</taxon>
        <taxon>Terriglobales</taxon>
        <taxon>Acidobacteriaceae</taxon>
        <taxon>Terriglobus</taxon>
    </lineage>
</organism>
<dbReference type="AlphaFoldDB" id="E8V075"/>
<evidence type="ECO:0000313" key="2">
    <source>
        <dbReference type="Proteomes" id="UP000006844"/>
    </source>
</evidence>
<protein>
    <submittedName>
        <fullName evidence="1">Uncharacterized protein</fullName>
    </submittedName>
</protein>
<dbReference type="Proteomes" id="UP000006844">
    <property type="component" value="Chromosome"/>
</dbReference>
<keyword evidence="2" id="KW-1185">Reference proteome</keyword>
<reference evidence="1 2" key="1">
    <citation type="journal article" date="2012" name="Stand. Genomic Sci.">
        <title>Complete genome sequence of Terriglobus saanensis type strain SP1PR4(T), an Acidobacteria from tundra soil.</title>
        <authorList>
            <person name="Rawat S.R."/>
            <person name="Mannisto M.K."/>
            <person name="Starovoytov V."/>
            <person name="Goodwin L."/>
            <person name="Nolan M."/>
            <person name="Hauser L."/>
            <person name="Land M."/>
            <person name="Davenport K.W."/>
            <person name="Woyke T."/>
            <person name="Haggblom M.M."/>
        </authorList>
    </citation>
    <scope>NUCLEOTIDE SEQUENCE</scope>
    <source>
        <strain evidence="2">ATCC BAA-1853 / DSM 23119 / SP1PR4</strain>
    </source>
</reference>